<dbReference type="GO" id="GO:0003676">
    <property type="term" value="F:nucleic acid binding"/>
    <property type="evidence" value="ECO:0007669"/>
    <property type="project" value="InterPro"/>
</dbReference>
<evidence type="ECO:0000313" key="2">
    <source>
        <dbReference type="Proteomes" id="UP000053825"/>
    </source>
</evidence>
<name>A0A0L7QPE2_9HYME</name>
<keyword evidence="2" id="KW-1185">Reference proteome</keyword>
<evidence type="ECO:0000313" key="1">
    <source>
        <dbReference type="EMBL" id="KOC60505.1"/>
    </source>
</evidence>
<organism evidence="1 2">
    <name type="scientific">Habropoda laboriosa</name>
    <dbReference type="NCBI Taxonomy" id="597456"/>
    <lineage>
        <taxon>Eukaryota</taxon>
        <taxon>Metazoa</taxon>
        <taxon>Ecdysozoa</taxon>
        <taxon>Arthropoda</taxon>
        <taxon>Hexapoda</taxon>
        <taxon>Insecta</taxon>
        <taxon>Pterygota</taxon>
        <taxon>Neoptera</taxon>
        <taxon>Endopterygota</taxon>
        <taxon>Hymenoptera</taxon>
        <taxon>Apocrita</taxon>
        <taxon>Aculeata</taxon>
        <taxon>Apoidea</taxon>
        <taxon>Anthophila</taxon>
        <taxon>Apidae</taxon>
        <taxon>Habropoda</taxon>
    </lineage>
</organism>
<sequence>MKRVKKLRQLSREILSHPPYSPDIAPTDYHLFHTLLIWVDQVISYYSCPRKSIRWYKKIIFHLLDVTVSNAYYIYRKKNERETRKLY</sequence>
<dbReference type="InterPro" id="IPR036397">
    <property type="entry name" value="RNaseH_sf"/>
</dbReference>
<accession>A0A0L7QPE2</accession>
<dbReference type="Proteomes" id="UP000053825">
    <property type="component" value="Unassembled WGS sequence"/>
</dbReference>
<protein>
    <recommendedName>
        <fullName evidence="3">Histone-lysine N-methyltransferase SETMAR</fullName>
    </recommendedName>
</protein>
<reference evidence="1 2" key="1">
    <citation type="submission" date="2015-07" db="EMBL/GenBank/DDBJ databases">
        <title>The genome of Habropoda laboriosa.</title>
        <authorList>
            <person name="Pan H."/>
            <person name="Kapheim K."/>
        </authorList>
    </citation>
    <scope>NUCLEOTIDE SEQUENCE [LARGE SCALE GENOMIC DNA]</scope>
    <source>
        <strain evidence="1">0110345459</strain>
    </source>
</reference>
<evidence type="ECO:0008006" key="3">
    <source>
        <dbReference type="Google" id="ProtNLM"/>
    </source>
</evidence>
<dbReference type="Gene3D" id="3.30.420.10">
    <property type="entry name" value="Ribonuclease H-like superfamily/Ribonuclease H"/>
    <property type="match status" value="1"/>
</dbReference>
<dbReference type="AlphaFoldDB" id="A0A0L7QPE2"/>
<gene>
    <name evidence="1" type="ORF">WH47_08073</name>
</gene>
<proteinExistence type="predicted"/>
<dbReference type="EMBL" id="KQ414817">
    <property type="protein sequence ID" value="KOC60505.1"/>
    <property type="molecule type" value="Genomic_DNA"/>
</dbReference>